<comment type="caution">
    <text evidence="2">The sequence shown here is derived from an EMBL/GenBank/DDBJ whole genome shotgun (WGS) entry which is preliminary data.</text>
</comment>
<dbReference type="RefSeq" id="WP_169043645.1">
    <property type="nucleotide sequence ID" value="NZ_JABBYB010000001.1"/>
</dbReference>
<feature type="transmembrane region" description="Helical" evidence="1">
    <location>
        <begin position="48"/>
        <end position="69"/>
    </location>
</feature>
<dbReference type="EMBL" id="JABBYB010000001">
    <property type="protein sequence ID" value="NMP01507.1"/>
    <property type="molecule type" value="Genomic_DNA"/>
</dbReference>
<keyword evidence="1" id="KW-1133">Transmembrane helix</keyword>
<feature type="transmembrane region" description="Helical" evidence="1">
    <location>
        <begin position="7"/>
        <end position="28"/>
    </location>
</feature>
<evidence type="ECO:0000256" key="1">
    <source>
        <dbReference type="SAM" id="Phobius"/>
    </source>
</evidence>
<evidence type="ECO:0000313" key="3">
    <source>
        <dbReference type="Proteomes" id="UP000549590"/>
    </source>
</evidence>
<name>A0AAP7CIZ6_9GAMM</name>
<evidence type="ECO:0000313" key="2">
    <source>
        <dbReference type="EMBL" id="NMP01507.1"/>
    </source>
</evidence>
<keyword evidence="1" id="KW-0812">Transmembrane</keyword>
<reference evidence="2 3" key="1">
    <citation type="submission" date="2020-04" db="EMBL/GenBank/DDBJ databases">
        <title>Genome sequencing and assembly of Pseudoalteromonas arctica.</title>
        <authorList>
            <person name="Cook G.M."/>
        </authorList>
    </citation>
    <scope>NUCLEOTIDE SEQUENCE [LARGE SCALE GENOMIC DNA]</scope>
    <source>
        <strain evidence="2 3">NEC-BIFX-2020_001</strain>
    </source>
</reference>
<protein>
    <recommendedName>
        <fullName evidence="4">Phage abortive infection protein</fullName>
    </recommendedName>
</protein>
<dbReference type="Proteomes" id="UP000549590">
    <property type="component" value="Unassembled WGS sequence"/>
</dbReference>
<evidence type="ECO:0008006" key="4">
    <source>
        <dbReference type="Google" id="ProtNLM"/>
    </source>
</evidence>
<proteinExistence type="predicted"/>
<keyword evidence="1" id="KW-0472">Membrane</keyword>
<accession>A0AAP7CIZ6</accession>
<gene>
    <name evidence="2" type="ORF">HHE94_02040</name>
</gene>
<sequence>MGKSKNYTVITIVSISTVVSSIFILFFFYRFNFNLNTPIKNWIDTATYFNNLLSPLFLFVTIMLLYWTWRDTKNGLELQRQDSLYNSTIGIFSRYVNDYFIKLEKPLSDEPELCHWEIGKSLQLIGGSYLAYAESNENLSEDDFEFINRITFLELVHKSTASPSVFATYIFQLYSELSDDAHKKGYLLNLYGKLGIEMLIAIFLIKIHVKRTLEGITSDTKAVDLEINFLKKAALIAHSQDNLESKLFSDELIIKYFNDN</sequence>
<dbReference type="AlphaFoldDB" id="A0AAP7CIZ6"/>
<organism evidence="2 3">
    <name type="scientific">Pseudoalteromonas arctica</name>
    <dbReference type="NCBI Taxonomy" id="394751"/>
    <lineage>
        <taxon>Bacteria</taxon>
        <taxon>Pseudomonadati</taxon>
        <taxon>Pseudomonadota</taxon>
        <taxon>Gammaproteobacteria</taxon>
        <taxon>Alteromonadales</taxon>
        <taxon>Pseudoalteromonadaceae</taxon>
        <taxon>Pseudoalteromonas</taxon>
    </lineage>
</organism>